<keyword evidence="4" id="KW-1185">Reference proteome</keyword>
<evidence type="ECO:0000313" key="4">
    <source>
        <dbReference type="Proteomes" id="UP000000483"/>
    </source>
</evidence>
<organism evidence="3 4">
    <name type="scientific">Desulfobacca acetoxidans (strain ATCC 700848 / DSM 11109 / ASRB2)</name>
    <dbReference type="NCBI Taxonomy" id="880072"/>
    <lineage>
        <taxon>Bacteria</taxon>
        <taxon>Pseudomonadati</taxon>
        <taxon>Thermodesulfobacteriota</taxon>
        <taxon>Desulfobaccia</taxon>
        <taxon>Desulfobaccales</taxon>
        <taxon>Desulfobaccaceae</taxon>
        <taxon>Desulfobacca</taxon>
    </lineage>
</organism>
<dbReference type="Gene3D" id="3.30.70.1380">
    <property type="entry name" value="Transcriptional regulatory protein pf0864 domain like"/>
    <property type="match status" value="1"/>
</dbReference>
<reference evidence="4" key="2">
    <citation type="submission" date="2011-03" db="EMBL/GenBank/DDBJ databases">
        <title>The complete genome of Desulfobacca acetoxidans DSM 11109.</title>
        <authorList>
            <consortium name="US DOE Joint Genome Institute (JGI-PGF)"/>
            <person name="Lucas S."/>
            <person name="Copeland A."/>
            <person name="Lapidus A."/>
            <person name="Bruce D."/>
            <person name="Goodwin L."/>
            <person name="Pitluck S."/>
            <person name="Peters L."/>
            <person name="Kyrpides N."/>
            <person name="Mavromatis K."/>
            <person name="Ivanova N."/>
            <person name="Ovchinnikova G."/>
            <person name="Teshima H."/>
            <person name="Detter J.C."/>
            <person name="Han C."/>
            <person name="Land M."/>
            <person name="Hauser L."/>
            <person name="Markowitz V."/>
            <person name="Cheng J.-F."/>
            <person name="Hugenholtz P."/>
            <person name="Woyke T."/>
            <person name="Wu D."/>
            <person name="Spring S."/>
            <person name="Schueler E."/>
            <person name="Brambilla E."/>
            <person name="Klenk H.-P."/>
            <person name="Eisen J.A."/>
        </authorList>
    </citation>
    <scope>NUCLEOTIDE SEQUENCE [LARGE SCALE GENOMIC DNA]</scope>
    <source>
        <strain evidence="4">ATCC 700848 / DSM 11109 / ASRB2</strain>
    </source>
</reference>
<evidence type="ECO:0000256" key="2">
    <source>
        <dbReference type="HAMAP-Rule" id="MF_01074"/>
    </source>
</evidence>
<keyword evidence="2" id="KW-0456">Lyase</keyword>
<name>F2ND17_DESAR</name>
<dbReference type="Pfam" id="PF01969">
    <property type="entry name" value="Ni_insertion"/>
    <property type="match status" value="1"/>
</dbReference>
<dbReference type="KEGG" id="dao:Desac_1751"/>
<dbReference type="PANTHER" id="PTHR36566">
    <property type="entry name" value="NICKEL INSERTION PROTEIN-RELATED"/>
    <property type="match status" value="1"/>
</dbReference>
<dbReference type="RefSeq" id="WP_013706701.1">
    <property type="nucleotide sequence ID" value="NC_015388.1"/>
</dbReference>
<keyword evidence="1 2" id="KW-0533">Nickel</keyword>
<reference evidence="3 4" key="1">
    <citation type="journal article" date="2011" name="Stand. Genomic Sci.">
        <title>Complete genome sequence of the acetate-degrading sulfate reducer Desulfobacca acetoxidans type strain (ASRB2).</title>
        <authorList>
            <person name="Goker M."/>
            <person name="Teshima H."/>
            <person name="Lapidus A."/>
            <person name="Nolan M."/>
            <person name="Lucas S."/>
            <person name="Hammon N."/>
            <person name="Deshpande S."/>
            <person name="Cheng J.F."/>
            <person name="Tapia R."/>
            <person name="Han C."/>
            <person name="Goodwin L."/>
            <person name="Pitluck S."/>
            <person name="Huntemann M."/>
            <person name="Liolios K."/>
            <person name="Ivanova N."/>
            <person name="Pagani I."/>
            <person name="Mavromatis K."/>
            <person name="Ovchinikova G."/>
            <person name="Pati A."/>
            <person name="Chen A."/>
            <person name="Palaniappan K."/>
            <person name="Land M."/>
            <person name="Hauser L."/>
            <person name="Brambilla E.M."/>
            <person name="Rohde M."/>
            <person name="Spring S."/>
            <person name="Detter J.C."/>
            <person name="Woyke T."/>
            <person name="Bristow J."/>
            <person name="Eisen J.A."/>
            <person name="Markowitz V."/>
            <person name="Hugenholtz P."/>
            <person name="Kyrpides N.C."/>
            <person name="Klenk H.P."/>
        </authorList>
    </citation>
    <scope>NUCLEOTIDE SEQUENCE [LARGE SCALE GENOMIC DNA]</scope>
    <source>
        <strain evidence="4">ATCC 700848 / DSM 11109 / ASRB2</strain>
    </source>
</reference>
<dbReference type="GO" id="GO:0016151">
    <property type="term" value="F:nickel cation binding"/>
    <property type="evidence" value="ECO:0007669"/>
    <property type="project" value="UniProtKB-UniRule"/>
</dbReference>
<sequence>MSKHRKQPTDRILYFDCFSGLSGDMTLGAFIDLGLEPEKLWEGLQQLKLSGYTAHCHKVAKHHLSGTKVSFQITESQPHRTYQDIVGLIAKAALPQEVKELSLRMFQLLAQAEAQVHQQPLTQVHFHEIGAVDSILDLVGTAFAYHALGITQVYASALPCGQGLVRCAHGLLPNPAPATVLLLEGAPMYGVDIQAELVTPTGAAILKGLNANFQPLPPIVLEKVGYGAGDRDLATQPNLLRLMQGRLAAAAASSERVLVLETHLDDMIPEWYEHLMATLFQLGALDVAYTPLQMKKNRPGVGLTVIAPLETRQVMLETLFDESTTLGVRVSEIERVTVKRWLETIDTPYGPLRVKVADIGGRRRLLPEYEACRELARQHHLPLLEVYRLIPM</sequence>
<dbReference type="HAMAP" id="MF_01074">
    <property type="entry name" value="LarC"/>
    <property type="match status" value="1"/>
</dbReference>
<gene>
    <name evidence="3" type="ordered locus">Desac_1751</name>
</gene>
<dbReference type="OrthoDB" id="9765625at2"/>
<evidence type="ECO:0000313" key="3">
    <source>
        <dbReference type="EMBL" id="AEB09591.1"/>
    </source>
</evidence>
<accession>F2ND17</accession>
<dbReference type="NCBIfam" id="TIGR00299">
    <property type="entry name" value="nickel pincer cofactor biosynthesis protein LarC"/>
    <property type="match status" value="1"/>
</dbReference>
<dbReference type="GO" id="GO:0016829">
    <property type="term" value="F:lyase activity"/>
    <property type="evidence" value="ECO:0007669"/>
    <property type="project" value="UniProtKB-UniRule"/>
</dbReference>
<proteinExistence type="inferred from homology"/>
<dbReference type="eggNOG" id="COG1641">
    <property type="taxonomic scope" value="Bacteria"/>
</dbReference>
<evidence type="ECO:0000256" key="1">
    <source>
        <dbReference type="ARBA" id="ARBA00022596"/>
    </source>
</evidence>
<dbReference type="EMBL" id="CP002629">
    <property type="protein sequence ID" value="AEB09591.1"/>
    <property type="molecule type" value="Genomic_DNA"/>
</dbReference>
<protein>
    <recommendedName>
        <fullName evidence="2">Putative nickel insertion protein</fullName>
    </recommendedName>
</protein>
<dbReference type="PANTHER" id="PTHR36566:SF1">
    <property type="entry name" value="PYRIDINIUM-3,5-BISTHIOCARBOXYLIC ACID MONONUCLEOTIDE NICKEL INSERTION PROTEIN"/>
    <property type="match status" value="1"/>
</dbReference>
<dbReference type="InterPro" id="IPR002822">
    <property type="entry name" value="Ni_insertion"/>
</dbReference>
<comment type="similarity">
    <text evidence="2">Belongs to the LarC family.</text>
</comment>
<dbReference type="HOGENOM" id="CLU_028523_2_1_7"/>
<dbReference type="STRING" id="880072.Desac_1751"/>
<dbReference type="Proteomes" id="UP000000483">
    <property type="component" value="Chromosome"/>
</dbReference>
<dbReference type="AlphaFoldDB" id="F2ND17"/>